<dbReference type="EMBL" id="ML119346">
    <property type="protein sequence ID" value="RPB06445.1"/>
    <property type="molecule type" value="Genomic_DNA"/>
</dbReference>
<dbReference type="InParanoid" id="A0A3N4KKX7"/>
<name>A0A3N4KKX7_9PEZI</name>
<keyword evidence="2" id="KW-1185">Reference proteome</keyword>
<evidence type="ECO:0000313" key="1">
    <source>
        <dbReference type="EMBL" id="RPB06445.1"/>
    </source>
</evidence>
<reference evidence="1 2" key="1">
    <citation type="journal article" date="2018" name="Nat. Ecol. Evol.">
        <title>Pezizomycetes genomes reveal the molecular basis of ectomycorrhizal truffle lifestyle.</title>
        <authorList>
            <person name="Murat C."/>
            <person name="Payen T."/>
            <person name="Noel B."/>
            <person name="Kuo A."/>
            <person name="Morin E."/>
            <person name="Chen J."/>
            <person name="Kohler A."/>
            <person name="Krizsan K."/>
            <person name="Balestrini R."/>
            <person name="Da Silva C."/>
            <person name="Montanini B."/>
            <person name="Hainaut M."/>
            <person name="Levati E."/>
            <person name="Barry K.W."/>
            <person name="Belfiori B."/>
            <person name="Cichocki N."/>
            <person name="Clum A."/>
            <person name="Dockter R.B."/>
            <person name="Fauchery L."/>
            <person name="Guy J."/>
            <person name="Iotti M."/>
            <person name="Le Tacon F."/>
            <person name="Lindquist E.A."/>
            <person name="Lipzen A."/>
            <person name="Malagnac F."/>
            <person name="Mello A."/>
            <person name="Molinier V."/>
            <person name="Miyauchi S."/>
            <person name="Poulain J."/>
            <person name="Riccioni C."/>
            <person name="Rubini A."/>
            <person name="Sitrit Y."/>
            <person name="Splivallo R."/>
            <person name="Traeger S."/>
            <person name="Wang M."/>
            <person name="Zifcakova L."/>
            <person name="Wipf D."/>
            <person name="Zambonelli A."/>
            <person name="Paolocci F."/>
            <person name="Nowrousian M."/>
            <person name="Ottonello S."/>
            <person name="Baldrian P."/>
            <person name="Spatafora J.W."/>
            <person name="Henrissat B."/>
            <person name="Nagy L.G."/>
            <person name="Aury J.M."/>
            <person name="Wincker P."/>
            <person name="Grigoriev I.V."/>
            <person name="Bonfante P."/>
            <person name="Martin F.M."/>
        </authorList>
    </citation>
    <scope>NUCLEOTIDE SEQUENCE [LARGE SCALE GENOMIC DNA]</scope>
    <source>
        <strain evidence="1 2">CCBAS932</strain>
    </source>
</reference>
<organism evidence="1 2">
    <name type="scientific">Morchella conica CCBAS932</name>
    <dbReference type="NCBI Taxonomy" id="1392247"/>
    <lineage>
        <taxon>Eukaryota</taxon>
        <taxon>Fungi</taxon>
        <taxon>Dikarya</taxon>
        <taxon>Ascomycota</taxon>
        <taxon>Pezizomycotina</taxon>
        <taxon>Pezizomycetes</taxon>
        <taxon>Pezizales</taxon>
        <taxon>Morchellaceae</taxon>
        <taxon>Morchella</taxon>
    </lineage>
</organism>
<proteinExistence type="predicted"/>
<dbReference type="Proteomes" id="UP000277580">
    <property type="component" value="Unassembled WGS sequence"/>
</dbReference>
<accession>A0A3N4KKX7</accession>
<protein>
    <submittedName>
        <fullName evidence="1">Uncharacterized protein</fullName>
    </submittedName>
</protein>
<dbReference type="AlphaFoldDB" id="A0A3N4KKX7"/>
<sequence>MRNAQRKPPAVVTEIQDQKGVTIEVLPEKGFNEDDEALAADLATFRDVQRTPTSDSAG</sequence>
<gene>
    <name evidence="1" type="ORF">P167DRAFT_580535</name>
</gene>
<evidence type="ECO:0000313" key="2">
    <source>
        <dbReference type="Proteomes" id="UP000277580"/>
    </source>
</evidence>